<dbReference type="EMBL" id="VCPC01000005">
    <property type="protein sequence ID" value="TMV09345.1"/>
    <property type="molecule type" value="Genomic_DNA"/>
</dbReference>
<organism evidence="6 7">
    <name type="scientific">Arenibacterium halophilum</name>
    <dbReference type="NCBI Taxonomy" id="2583821"/>
    <lineage>
        <taxon>Bacteria</taxon>
        <taxon>Pseudomonadati</taxon>
        <taxon>Pseudomonadota</taxon>
        <taxon>Alphaproteobacteria</taxon>
        <taxon>Rhodobacterales</taxon>
        <taxon>Paracoccaceae</taxon>
        <taxon>Arenibacterium</taxon>
    </lineage>
</organism>
<keyword evidence="2" id="KW-0238">DNA-binding</keyword>
<dbReference type="SUPFAM" id="SSF55781">
    <property type="entry name" value="GAF domain-like"/>
    <property type="match status" value="1"/>
</dbReference>
<evidence type="ECO:0000256" key="1">
    <source>
        <dbReference type="ARBA" id="ARBA00023015"/>
    </source>
</evidence>
<evidence type="ECO:0000256" key="3">
    <source>
        <dbReference type="ARBA" id="ARBA00023163"/>
    </source>
</evidence>
<dbReference type="PANTHER" id="PTHR30136">
    <property type="entry name" value="HELIX-TURN-HELIX TRANSCRIPTIONAL REGULATOR, ICLR FAMILY"/>
    <property type="match status" value="1"/>
</dbReference>
<keyword evidence="7" id="KW-1185">Reference proteome</keyword>
<evidence type="ECO:0000256" key="2">
    <source>
        <dbReference type="ARBA" id="ARBA00023125"/>
    </source>
</evidence>
<dbReference type="InterPro" id="IPR005471">
    <property type="entry name" value="Tscrpt_reg_IclR_N"/>
</dbReference>
<evidence type="ECO:0000259" key="5">
    <source>
        <dbReference type="PROSITE" id="PS51078"/>
    </source>
</evidence>
<dbReference type="Proteomes" id="UP001191082">
    <property type="component" value="Unassembled WGS sequence"/>
</dbReference>
<dbReference type="Gene3D" id="1.10.10.10">
    <property type="entry name" value="Winged helix-like DNA-binding domain superfamily/Winged helix DNA-binding domain"/>
    <property type="match status" value="1"/>
</dbReference>
<sequence>MDDEAIESEAWYVNSLARGLKVLLAFSQRQEALSTSEVAELTGLSRAATRRFLMTLRYLGYLRSVDNRFVLSAKALDLGYAYLSTSGIVELVQPILETLSATCSETSSLAILEGEEVIYVARTPTRRMIALRVGIGSRIPAYASSLGKAILAFTEQAEADALIESFELKALTPKTIADPALFREEIRTVRANGYAVTASELEVGVASIAVPIMASDRSVIAALNISTHESIHAPQDLRDKFLEPLLNTKADIEAALSAVPHLTLKFRG</sequence>
<dbReference type="InterPro" id="IPR029016">
    <property type="entry name" value="GAF-like_dom_sf"/>
</dbReference>
<name>A0ABY2X285_9RHOB</name>
<dbReference type="Pfam" id="PF09339">
    <property type="entry name" value="HTH_IclR"/>
    <property type="match status" value="1"/>
</dbReference>
<evidence type="ECO:0000313" key="6">
    <source>
        <dbReference type="EMBL" id="TMV09345.1"/>
    </source>
</evidence>
<protein>
    <submittedName>
        <fullName evidence="6">IclR family transcriptional regulator</fullName>
    </submittedName>
</protein>
<dbReference type="SMART" id="SM00346">
    <property type="entry name" value="HTH_ICLR"/>
    <property type="match status" value="1"/>
</dbReference>
<comment type="caution">
    <text evidence="6">The sequence shown here is derived from an EMBL/GenBank/DDBJ whole genome shotgun (WGS) entry which is preliminary data.</text>
</comment>
<dbReference type="PANTHER" id="PTHR30136:SF34">
    <property type="entry name" value="TRANSCRIPTIONAL REGULATOR"/>
    <property type="match status" value="1"/>
</dbReference>
<dbReference type="InterPro" id="IPR036388">
    <property type="entry name" value="WH-like_DNA-bd_sf"/>
</dbReference>
<feature type="domain" description="HTH iclR-type" evidence="4">
    <location>
        <begin position="13"/>
        <end position="73"/>
    </location>
</feature>
<accession>A0ABY2X285</accession>
<dbReference type="InterPro" id="IPR014757">
    <property type="entry name" value="Tscrpt_reg_IclR_C"/>
</dbReference>
<dbReference type="RefSeq" id="WP_138865617.1">
    <property type="nucleotide sequence ID" value="NZ_VCPC01000005.1"/>
</dbReference>
<proteinExistence type="predicted"/>
<keyword evidence="3" id="KW-0804">Transcription</keyword>
<feature type="domain" description="IclR-ED" evidence="5">
    <location>
        <begin position="74"/>
        <end position="258"/>
    </location>
</feature>
<gene>
    <name evidence="6" type="ORF">FGK64_19870</name>
</gene>
<dbReference type="PROSITE" id="PS51078">
    <property type="entry name" value="ICLR_ED"/>
    <property type="match status" value="1"/>
</dbReference>
<dbReference type="PROSITE" id="PS51077">
    <property type="entry name" value="HTH_ICLR"/>
    <property type="match status" value="1"/>
</dbReference>
<dbReference type="Pfam" id="PF01614">
    <property type="entry name" value="IclR_C"/>
    <property type="match status" value="1"/>
</dbReference>
<keyword evidence="1" id="KW-0805">Transcription regulation</keyword>
<dbReference type="InterPro" id="IPR036390">
    <property type="entry name" value="WH_DNA-bd_sf"/>
</dbReference>
<reference evidence="6 7" key="1">
    <citation type="submission" date="2019-05" db="EMBL/GenBank/DDBJ databases">
        <title>Marivita sp. nov. isolated from sea sediment.</title>
        <authorList>
            <person name="Kim W."/>
        </authorList>
    </citation>
    <scope>NUCLEOTIDE SEQUENCE [LARGE SCALE GENOMIC DNA]</scope>
    <source>
        <strain evidence="6 7">CAU 1492</strain>
    </source>
</reference>
<dbReference type="Gene3D" id="3.30.450.40">
    <property type="match status" value="1"/>
</dbReference>
<dbReference type="InterPro" id="IPR050707">
    <property type="entry name" value="HTH_MetabolicPath_Reg"/>
</dbReference>
<dbReference type="SUPFAM" id="SSF46785">
    <property type="entry name" value="Winged helix' DNA-binding domain"/>
    <property type="match status" value="1"/>
</dbReference>
<evidence type="ECO:0000313" key="7">
    <source>
        <dbReference type="Proteomes" id="UP001191082"/>
    </source>
</evidence>
<evidence type="ECO:0000259" key="4">
    <source>
        <dbReference type="PROSITE" id="PS51077"/>
    </source>
</evidence>